<dbReference type="AlphaFoldDB" id="A0A381VZE0"/>
<evidence type="ECO:0000313" key="2">
    <source>
        <dbReference type="EMBL" id="SVA45656.1"/>
    </source>
</evidence>
<protein>
    <recommendedName>
        <fullName evidence="3">GYD domain superfamily</fullName>
    </recommendedName>
</protein>
<name>A0A381VZE0_9ZZZZ</name>
<dbReference type="EMBL" id="UINC01010245">
    <property type="protein sequence ID" value="SVA45656.1"/>
    <property type="molecule type" value="Genomic_DNA"/>
</dbReference>
<organism evidence="2">
    <name type="scientific">marine metagenome</name>
    <dbReference type="NCBI Taxonomy" id="408172"/>
    <lineage>
        <taxon>unclassified sequences</taxon>
        <taxon>metagenomes</taxon>
        <taxon>ecological metagenomes</taxon>
    </lineage>
</organism>
<dbReference type="InterPro" id="IPR014845">
    <property type="entry name" value="GYD/TTHA1554"/>
</dbReference>
<evidence type="ECO:0000256" key="1">
    <source>
        <dbReference type="SAM" id="MobiDB-lite"/>
    </source>
</evidence>
<reference evidence="2" key="1">
    <citation type="submission" date="2018-05" db="EMBL/GenBank/DDBJ databases">
        <authorList>
            <person name="Lanie J.A."/>
            <person name="Ng W.-L."/>
            <person name="Kazmierczak K.M."/>
            <person name="Andrzejewski T.M."/>
            <person name="Davidsen T.M."/>
            <person name="Wayne K.J."/>
            <person name="Tettelin H."/>
            <person name="Glass J.I."/>
            <person name="Rusch D."/>
            <person name="Podicherti R."/>
            <person name="Tsui H.-C.T."/>
            <person name="Winkler M.E."/>
        </authorList>
    </citation>
    <scope>NUCLEOTIDE SEQUENCE</scope>
</reference>
<sequence>MSLYFLLGSLTHDGQRMLHSDPNLIVARTRDLILPGAEILGQYAVLGRYDFVMMVEADDNDAVARLSLELGMRTGLHLETLPAIPIGFMGDLQTPDPSDQAESVNLTPDFTPDEGPGDE</sequence>
<feature type="region of interest" description="Disordered" evidence="1">
    <location>
        <begin position="89"/>
        <end position="119"/>
    </location>
</feature>
<feature type="compositionally biased region" description="Polar residues" evidence="1">
    <location>
        <begin position="95"/>
        <end position="108"/>
    </location>
</feature>
<evidence type="ECO:0008006" key="3">
    <source>
        <dbReference type="Google" id="ProtNLM"/>
    </source>
</evidence>
<proteinExistence type="predicted"/>
<accession>A0A381VZE0</accession>
<gene>
    <name evidence="2" type="ORF">METZ01_LOCUS98510</name>
</gene>
<dbReference type="Pfam" id="PF08734">
    <property type="entry name" value="GYD"/>
    <property type="match status" value="1"/>
</dbReference>